<proteinExistence type="predicted"/>
<dbReference type="Proteomes" id="UP000494165">
    <property type="component" value="Unassembled WGS sequence"/>
</dbReference>
<comment type="caution">
    <text evidence="1">The sequence shown here is derived from an EMBL/GenBank/DDBJ whole genome shotgun (WGS) entry which is preliminary data.</text>
</comment>
<gene>
    <name evidence="1" type="ORF">CLODIP_2_CD11621</name>
</gene>
<evidence type="ECO:0000313" key="2">
    <source>
        <dbReference type="Proteomes" id="UP000494165"/>
    </source>
</evidence>
<dbReference type="AlphaFoldDB" id="A0A8S1DLW5"/>
<reference evidence="1 2" key="1">
    <citation type="submission" date="2020-04" db="EMBL/GenBank/DDBJ databases">
        <authorList>
            <person name="Alioto T."/>
            <person name="Alioto T."/>
            <person name="Gomez Garrido J."/>
        </authorList>
    </citation>
    <scope>NUCLEOTIDE SEQUENCE [LARGE SCALE GENOMIC DNA]</scope>
</reference>
<name>A0A8S1DLW5_9INSE</name>
<accession>A0A8S1DLW5</accession>
<dbReference type="EMBL" id="CADEPI010000226">
    <property type="protein sequence ID" value="CAB3381150.1"/>
    <property type="molecule type" value="Genomic_DNA"/>
</dbReference>
<protein>
    <submittedName>
        <fullName evidence="1">Uncharacterized protein</fullName>
    </submittedName>
</protein>
<sequence length="182" mass="21017">MYYIGENLDDLDYLLTLTPFIKSTTASRTKDLVWVCTCLKLDLVALQQPEPLTLMNSIKCCLVERRSDGLETLIWRLQRSFSLSDKMFCTDSVNKRPNISTTFFSVWTLLEDLVRPLEAKVERLQVCLQLARAADEDLLEDLSHFCLKRLRKNLRLASSCLKSMQVTAWEKRASLRPPAKKL</sequence>
<organism evidence="1 2">
    <name type="scientific">Cloeon dipterum</name>
    <dbReference type="NCBI Taxonomy" id="197152"/>
    <lineage>
        <taxon>Eukaryota</taxon>
        <taxon>Metazoa</taxon>
        <taxon>Ecdysozoa</taxon>
        <taxon>Arthropoda</taxon>
        <taxon>Hexapoda</taxon>
        <taxon>Insecta</taxon>
        <taxon>Pterygota</taxon>
        <taxon>Palaeoptera</taxon>
        <taxon>Ephemeroptera</taxon>
        <taxon>Pisciforma</taxon>
        <taxon>Baetidae</taxon>
        <taxon>Cloeon</taxon>
    </lineage>
</organism>
<evidence type="ECO:0000313" key="1">
    <source>
        <dbReference type="EMBL" id="CAB3381150.1"/>
    </source>
</evidence>
<dbReference type="OrthoDB" id="45365at2759"/>
<keyword evidence="2" id="KW-1185">Reference proteome</keyword>